<keyword evidence="5" id="KW-0067">ATP-binding</keyword>
<keyword evidence="2" id="KW-0808">Transferase</keyword>
<dbReference type="PROSITE" id="PS50011">
    <property type="entry name" value="PROTEIN_KINASE_DOM"/>
    <property type="match status" value="1"/>
</dbReference>
<reference evidence="7 8" key="1">
    <citation type="journal article" date="2019" name="Environ. Microbiol.">
        <title>At the nexus of three kingdoms: the genome of the mycorrhizal fungus Gigaspora margarita provides insights into plant, endobacterial and fungal interactions.</title>
        <authorList>
            <person name="Venice F."/>
            <person name="Ghignone S."/>
            <person name="Salvioli di Fossalunga A."/>
            <person name="Amselem J."/>
            <person name="Novero M."/>
            <person name="Xianan X."/>
            <person name="Sedzielewska Toro K."/>
            <person name="Morin E."/>
            <person name="Lipzen A."/>
            <person name="Grigoriev I.V."/>
            <person name="Henrissat B."/>
            <person name="Martin F.M."/>
            <person name="Bonfante P."/>
        </authorList>
    </citation>
    <scope>NUCLEOTIDE SEQUENCE [LARGE SCALE GENOMIC DNA]</scope>
    <source>
        <strain evidence="7 8">BEG34</strain>
    </source>
</reference>
<evidence type="ECO:0000259" key="6">
    <source>
        <dbReference type="PROSITE" id="PS50011"/>
    </source>
</evidence>
<dbReference type="GO" id="GO:0005829">
    <property type="term" value="C:cytosol"/>
    <property type="evidence" value="ECO:0007669"/>
    <property type="project" value="TreeGrafter"/>
</dbReference>
<dbReference type="GO" id="GO:0000407">
    <property type="term" value="C:phagophore assembly site"/>
    <property type="evidence" value="ECO:0007669"/>
    <property type="project" value="TreeGrafter"/>
</dbReference>
<name>A0A8H4AX91_GIGMA</name>
<keyword evidence="8" id="KW-1185">Reference proteome</keyword>
<dbReference type="Pfam" id="PF07714">
    <property type="entry name" value="PK_Tyr_Ser-Thr"/>
    <property type="match status" value="1"/>
</dbReference>
<keyword evidence="3" id="KW-0547">Nucleotide-binding</keyword>
<dbReference type="EMBL" id="WTPW01000153">
    <property type="protein sequence ID" value="KAF0541364.1"/>
    <property type="molecule type" value="Genomic_DNA"/>
</dbReference>
<protein>
    <recommendedName>
        <fullName evidence="1">non-specific serine/threonine protein kinase</fullName>
        <ecNumber evidence="1">2.7.11.1</ecNumber>
    </recommendedName>
</protein>
<gene>
    <name evidence="7" type="ORF">F8M41_005526</name>
</gene>
<dbReference type="AlphaFoldDB" id="A0A8H4AX91"/>
<dbReference type="GO" id="GO:0016020">
    <property type="term" value="C:membrane"/>
    <property type="evidence" value="ECO:0007669"/>
    <property type="project" value="TreeGrafter"/>
</dbReference>
<dbReference type="InterPro" id="IPR045269">
    <property type="entry name" value="Atg1-like"/>
</dbReference>
<dbReference type="GO" id="GO:0005524">
    <property type="term" value="F:ATP binding"/>
    <property type="evidence" value="ECO:0007669"/>
    <property type="project" value="UniProtKB-KW"/>
</dbReference>
<dbReference type="GO" id="GO:0005776">
    <property type="term" value="C:autophagosome"/>
    <property type="evidence" value="ECO:0007669"/>
    <property type="project" value="TreeGrafter"/>
</dbReference>
<dbReference type="GO" id="GO:0000045">
    <property type="term" value="P:autophagosome assembly"/>
    <property type="evidence" value="ECO:0007669"/>
    <property type="project" value="TreeGrafter"/>
</dbReference>
<organism evidence="7 8">
    <name type="scientific">Gigaspora margarita</name>
    <dbReference type="NCBI Taxonomy" id="4874"/>
    <lineage>
        <taxon>Eukaryota</taxon>
        <taxon>Fungi</taxon>
        <taxon>Fungi incertae sedis</taxon>
        <taxon>Mucoromycota</taxon>
        <taxon>Glomeromycotina</taxon>
        <taxon>Glomeromycetes</taxon>
        <taxon>Diversisporales</taxon>
        <taxon>Gigasporaceae</taxon>
        <taxon>Gigaspora</taxon>
    </lineage>
</organism>
<dbReference type="InterPro" id="IPR011009">
    <property type="entry name" value="Kinase-like_dom_sf"/>
</dbReference>
<feature type="domain" description="Protein kinase" evidence="6">
    <location>
        <begin position="1"/>
        <end position="207"/>
    </location>
</feature>
<sequence>MTNIPEEWLEKAIRDGHINYLEYNKFTDPVVIGVGVLERFLNTSGKTLNYQLLLNALESTNIILLRKVSNHLNIIGFYGVTKDSGGYYNLVLQYADNGTLREYLKTNFTRLHWTEKLRIAKEIELGLLFLHDHNIIHRDLHLKNILIHQRIAKITDFGLSKQINETSITSNSIFHGMPAYIEPQCFINQGYKRDKRSDIYSFGKMLG</sequence>
<dbReference type="Gene3D" id="1.10.510.10">
    <property type="entry name" value="Transferase(Phosphotransferase) domain 1"/>
    <property type="match status" value="1"/>
</dbReference>
<evidence type="ECO:0000256" key="3">
    <source>
        <dbReference type="ARBA" id="ARBA00022741"/>
    </source>
</evidence>
<dbReference type="GO" id="GO:0010506">
    <property type="term" value="P:regulation of autophagy"/>
    <property type="evidence" value="ECO:0007669"/>
    <property type="project" value="InterPro"/>
</dbReference>
<evidence type="ECO:0000256" key="1">
    <source>
        <dbReference type="ARBA" id="ARBA00012513"/>
    </source>
</evidence>
<dbReference type="SUPFAM" id="SSF56112">
    <property type="entry name" value="Protein kinase-like (PK-like)"/>
    <property type="match status" value="1"/>
</dbReference>
<keyword evidence="4 7" id="KW-0418">Kinase</keyword>
<dbReference type="InterPro" id="IPR001245">
    <property type="entry name" value="Ser-Thr/Tyr_kinase_cat_dom"/>
</dbReference>
<evidence type="ECO:0000313" key="8">
    <source>
        <dbReference type="Proteomes" id="UP000439903"/>
    </source>
</evidence>
<dbReference type="OrthoDB" id="5809314at2759"/>
<dbReference type="GO" id="GO:0004674">
    <property type="term" value="F:protein serine/threonine kinase activity"/>
    <property type="evidence" value="ECO:0007669"/>
    <property type="project" value="UniProtKB-EC"/>
</dbReference>
<dbReference type="InterPro" id="IPR000719">
    <property type="entry name" value="Prot_kinase_dom"/>
</dbReference>
<dbReference type="PRINTS" id="PR00109">
    <property type="entry name" value="TYRKINASE"/>
</dbReference>
<evidence type="ECO:0000256" key="5">
    <source>
        <dbReference type="ARBA" id="ARBA00022840"/>
    </source>
</evidence>
<dbReference type="Proteomes" id="UP000439903">
    <property type="component" value="Unassembled WGS sequence"/>
</dbReference>
<dbReference type="PANTHER" id="PTHR24348:SF22">
    <property type="entry name" value="NON-SPECIFIC SERINE_THREONINE PROTEIN KINASE"/>
    <property type="match status" value="1"/>
</dbReference>
<comment type="caution">
    <text evidence="7">The sequence shown here is derived from an EMBL/GenBank/DDBJ whole genome shotgun (WGS) entry which is preliminary data.</text>
</comment>
<evidence type="ECO:0000256" key="2">
    <source>
        <dbReference type="ARBA" id="ARBA00022679"/>
    </source>
</evidence>
<proteinExistence type="predicted"/>
<evidence type="ECO:0000256" key="4">
    <source>
        <dbReference type="ARBA" id="ARBA00022777"/>
    </source>
</evidence>
<dbReference type="EC" id="2.7.11.1" evidence="1"/>
<dbReference type="PANTHER" id="PTHR24348">
    <property type="entry name" value="SERINE/THREONINE-PROTEIN KINASE UNC-51-RELATED"/>
    <property type="match status" value="1"/>
</dbReference>
<accession>A0A8H4AX91</accession>
<evidence type="ECO:0000313" key="7">
    <source>
        <dbReference type="EMBL" id="KAF0541364.1"/>
    </source>
</evidence>